<feature type="transmembrane region" description="Helical" evidence="1">
    <location>
        <begin position="137"/>
        <end position="163"/>
    </location>
</feature>
<organism evidence="2 3">
    <name type="scientific">Arthrobacter stackebrandtii</name>
    <dbReference type="NCBI Taxonomy" id="272161"/>
    <lineage>
        <taxon>Bacteria</taxon>
        <taxon>Bacillati</taxon>
        <taxon>Actinomycetota</taxon>
        <taxon>Actinomycetes</taxon>
        <taxon>Micrococcales</taxon>
        <taxon>Micrococcaceae</taxon>
        <taxon>Arthrobacter</taxon>
    </lineage>
</organism>
<sequence>MSVDSSPGTPVEPTLVAGPRLLDRWLLNIGAALGLICLVVAAAAFIFGVKPLIFASGSMAPAIPTGSLALAVPAPSSGIAPGEVVSVVSSTGSRVTHRVVSAEPGIGLVLKGDANSIADLQPFVGDSVDRVFVSFPFVGYLVSWLASPWLLLLGGGLCAYLLYVAFVRRCPGGGREFGDPPRGTGTGAGRRKWLGAVAVIITLAVAMPLGAAVKVESTRAAMAVTADAKSSITLGVMQPPTTLKCASSGTGDQNIDISWSAPVDSHPTPVAYRLTVGVSGKYTTADVTGTHQTMGLDKESGGLLGGVVRLLDSLVGGLLQLLLGGPQDVSVTVAAIYPGGWESPVLANDKIAAISKPLLAPMVVKCK</sequence>
<dbReference type="RefSeq" id="WP_209676671.1">
    <property type="nucleotide sequence ID" value="NZ_JAGIOI010000001.1"/>
</dbReference>
<evidence type="ECO:0000256" key="1">
    <source>
        <dbReference type="SAM" id="Phobius"/>
    </source>
</evidence>
<feature type="transmembrane region" description="Helical" evidence="1">
    <location>
        <begin position="25"/>
        <end position="49"/>
    </location>
</feature>
<gene>
    <name evidence="2" type="ORF">JOF48_000311</name>
</gene>
<feature type="transmembrane region" description="Helical" evidence="1">
    <location>
        <begin position="193"/>
        <end position="213"/>
    </location>
</feature>
<dbReference type="EC" id="3.4.-.-" evidence="2"/>
<keyword evidence="1" id="KW-0472">Membrane</keyword>
<keyword evidence="2" id="KW-0378">Hydrolase</keyword>
<dbReference type="CDD" id="cd06462">
    <property type="entry name" value="Peptidase_S24_S26"/>
    <property type="match status" value="1"/>
</dbReference>
<proteinExistence type="predicted"/>
<dbReference type="GO" id="GO:0016787">
    <property type="term" value="F:hydrolase activity"/>
    <property type="evidence" value="ECO:0007669"/>
    <property type="project" value="UniProtKB-KW"/>
</dbReference>
<evidence type="ECO:0000313" key="3">
    <source>
        <dbReference type="Proteomes" id="UP000711614"/>
    </source>
</evidence>
<keyword evidence="1" id="KW-1133">Transmembrane helix</keyword>
<dbReference type="Proteomes" id="UP000711614">
    <property type="component" value="Unassembled WGS sequence"/>
</dbReference>
<dbReference type="EMBL" id="JAGIOI010000001">
    <property type="protein sequence ID" value="MBP2411512.1"/>
    <property type="molecule type" value="Genomic_DNA"/>
</dbReference>
<comment type="caution">
    <text evidence="2">The sequence shown here is derived from an EMBL/GenBank/DDBJ whole genome shotgun (WGS) entry which is preliminary data.</text>
</comment>
<reference evidence="2 3" key="1">
    <citation type="submission" date="2021-03" db="EMBL/GenBank/DDBJ databases">
        <title>Sequencing the genomes of 1000 actinobacteria strains.</title>
        <authorList>
            <person name="Klenk H.-P."/>
        </authorList>
    </citation>
    <scope>NUCLEOTIDE SEQUENCE [LARGE SCALE GENOMIC DNA]</scope>
    <source>
        <strain evidence="2 3">DSM 16005</strain>
    </source>
</reference>
<name>A0ABS4YRU9_9MICC</name>
<keyword evidence="1" id="KW-0812">Transmembrane</keyword>
<evidence type="ECO:0000313" key="2">
    <source>
        <dbReference type="EMBL" id="MBP2411512.1"/>
    </source>
</evidence>
<accession>A0ABS4YRU9</accession>
<protein>
    <submittedName>
        <fullName evidence="2">Signal peptidase</fullName>
        <ecNumber evidence="2">3.4.-.-</ecNumber>
    </submittedName>
</protein>
<keyword evidence="3" id="KW-1185">Reference proteome</keyword>